<dbReference type="SMART" id="SM00408">
    <property type="entry name" value="IGc2"/>
    <property type="match status" value="1"/>
</dbReference>
<dbReference type="InterPro" id="IPR001611">
    <property type="entry name" value="Leu-rich_rpt"/>
</dbReference>
<evidence type="ECO:0000313" key="10">
    <source>
        <dbReference type="EMBL" id="CRK86412.1"/>
    </source>
</evidence>
<feature type="domain" description="Ig-like" evidence="9">
    <location>
        <begin position="261"/>
        <end position="359"/>
    </location>
</feature>
<dbReference type="OrthoDB" id="643377at2759"/>
<feature type="chain" id="PRO_5013085620" evidence="8">
    <location>
        <begin position="24"/>
        <end position="842"/>
    </location>
</feature>
<dbReference type="PANTHER" id="PTHR24366">
    <property type="entry name" value="IG(IMMUNOGLOBULIN) AND LRR(LEUCINE RICH REPEAT) DOMAINS"/>
    <property type="match status" value="1"/>
</dbReference>
<evidence type="ECO:0000256" key="6">
    <source>
        <dbReference type="SAM" id="MobiDB-lite"/>
    </source>
</evidence>
<evidence type="ECO:0000256" key="1">
    <source>
        <dbReference type="ARBA" id="ARBA00022614"/>
    </source>
</evidence>
<evidence type="ECO:0000256" key="4">
    <source>
        <dbReference type="ARBA" id="ARBA00023157"/>
    </source>
</evidence>
<dbReference type="InterPro" id="IPR036179">
    <property type="entry name" value="Ig-like_dom_sf"/>
</dbReference>
<dbReference type="SMART" id="SM00369">
    <property type="entry name" value="LRR_TYP"/>
    <property type="match status" value="5"/>
</dbReference>
<dbReference type="InterPro" id="IPR013098">
    <property type="entry name" value="Ig_I-set"/>
</dbReference>
<evidence type="ECO:0000313" key="11">
    <source>
        <dbReference type="Proteomes" id="UP000183832"/>
    </source>
</evidence>
<feature type="transmembrane region" description="Helical" evidence="7">
    <location>
        <begin position="377"/>
        <end position="400"/>
    </location>
</feature>
<dbReference type="Proteomes" id="UP000183832">
    <property type="component" value="Unassembled WGS sequence"/>
</dbReference>
<dbReference type="CDD" id="cd00096">
    <property type="entry name" value="Ig"/>
    <property type="match status" value="1"/>
</dbReference>
<dbReference type="Gene3D" id="3.80.10.10">
    <property type="entry name" value="Ribonuclease Inhibitor"/>
    <property type="match status" value="2"/>
</dbReference>
<dbReference type="InterPro" id="IPR000483">
    <property type="entry name" value="Cys-rich_flank_reg_C"/>
</dbReference>
<feature type="compositionally biased region" description="Acidic residues" evidence="6">
    <location>
        <begin position="791"/>
        <end position="807"/>
    </location>
</feature>
<feature type="signal peptide" evidence="8">
    <location>
        <begin position="1"/>
        <end position="23"/>
    </location>
</feature>
<keyword evidence="7" id="KW-0472">Membrane</keyword>
<dbReference type="InterPro" id="IPR003599">
    <property type="entry name" value="Ig_sub"/>
</dbReference>
<evidence type="ECO:0000259" key="9">
    <source>
        <dbReference type="PROSITE" id="PS50835"/>
    </source>
</evidence>
<dbReference type="InterPro" id="IPR007110">
    <property type="entry name" value="Ig-like_dom"/>
</dbReference>
<dbReference type="PROSITE" id="PS51450">
    <property type="entry name" value="LRR"/>
    <property type="match status" value="2"/>
</dbReference>
<reference evidence="10 11" key="1">
    <citation type="submission" date="2015-04" db="EMBL/GenBank/DDBJ databases">
        <authorList>
            <person name="Syromyatnikov M.Y."/>
            <person name="Popov V.N."/>
        </authorList>
    </citation>
    <scope>NUCLEOTIDE SEQUENCE [LARGE SCALE GENOMIC DNA]</scope>
</reference>
<keyword evidence="7" id="KW-0812">Transmembrane</keyword>
<protein>
    <submittedName>
        <fullName evidence="10">CLUMA_CG000231, isoform A</fullName>
    </submittedName>
</protein>
<dbReference type="SUPFAM" id="SSF52058">
    <property type="entry name" value="L domain-like"/>
    <property type="match status" value="1"/>
</dbReference>
<dbReference type="InterPro" id="IPR032675">
    <property type="entry name" value="LRR_dom_sf"/>
</dbReference>
<keyword evidence="2 8" id="KW-0732">Signal</keyword>
<dbReference type="PANTHER" id="PTHR24366:SF151">
    <property type="entry name" value="KEKKON 2"/>
    <property type="match status" value="1"/>
</dbReference>
<dbReference type="Pfam" id="PF13855">
    <property type="entry name" value="LRR_8"/>
    <property type="match status" value="1"/>
</dbReference>
<dbReference type="PROSITE" id="PS50835">
    <property type="entry name" value="IG_LIKE"/>
    <property type="match status" value="1"/>
</dbReference>
<keyword evidence="4" id="KW-1015">Disulfide bond</keyword>
<dbReference type="Pfam" id="PF00560">
    <property type="entry name" value="LRR_1"/>
    <property type="match status" value="1"/>
</dbReference>
<dbReference type="Gene3D" id="2.60.40.10">
    <property type="entry name" value="Immunoglobulins"/>
    <property type="match status" value="1"/>
</dbReference>
<feature type="region of interest" description="Disordered" evidence="6">
    <location>
        <begin position="509"/>
        <end position="545"/>
    </location>
</feature>
<feature type="compositionally biased region" description="Basic and acidic residues" evidence="6">
    <location>
        <begin position="509"/>
        <end position="529"/>
    </location>
</feature>
<feature type="compositionally biased region" description="Low complexity" evidence="6">
    <location>
        <begin position="532"/>
        <end position="541"/>
    </location>
</feature>
<dbReference type="GO" id="GO:0071944">
    <property type="term" value="C:cell periphery"/>
    <property type="evidence" value="ECO:0007669"/>
    <property type="project" value="UniProtKB-ARBA"/>
</dbReference>
<keyword evidence="3" id="KW-0677">Repeat</keyword>
<feature type="region of interest" description="Disordered" evidence="6">
    <location>
        <begin position="709"/>
        <end position="730"/>
    </location>
</feature>
<keyword evidence="7" id="KW-1133">Transmembrane helix</keyword>
<dbReference type="EMBL" id="CVRI01000001">
    <property type="protein sequence ID" value="CRK86412.1"/>
    <property type="molecule type" value="Genomic_DNA"/>
</dbReference>
<accession>A0A1J1HG78</accession>
<sequence length="842" mass="94364">MSMEFTQIILILALSLMFRSMSGCPTPCMCKWKGGKQTVECGGHKLPNIPEGMDPGTQVLNFSHNSLTVLQSERFQKMELINLQKIFLSNNELIRINDRAFRGLSNLVELDLSDNMLTSIPTETFQDYSSLMRLSLSGNPIRDLKTSAFKYLSYLTTLELSNCQISVIEDEAFIGMDNLEWLRLDGNRIRTIRGSHILPESLNGISLHGNRWTCDCRLVDVYNWLTTYTIPQIEDPKCFEPQKLQGHTIKSLHIDELACLPEISPTTIYLEIAEGRNISLLCKITAIPEASISWWFQGQILQNDTIIAPNLHLYYYIEEGVDEKRSELFIFNANADDNGTFACVAENSAGRAQANYTIRVIVKEEPIVEEVSFSNEFFLFIIGGVIIICLLIIICCCIVICKCRNQSQNSCNNMKKKKKKKKGSKGKEVSFQLPNSQKCVAIAGDINSSLVCSKINGNLTITDNNQQEMLLYLGNNTQNISINDMSLQGHCGGQDRNPDLINDAESLRQRNESDMKQHHRDDERDKTRNQIDNNNPNNDNNFPLVPILRPVPARFTAMSTTLPRGNNNGNGLSRDMYQVDVHLNPSCFIDTNGYPVEYSLTQIPIVNQAQAPVNYNYKTLPHNRSGKAGNNSVVRFSNEAEFITRTSQTFQTYSPDVRYTAEGYPCVESTMMDEQNFPSPPEGYKTDNTSLLPTLALLNNQNFCSSPLAMQQQNQQQASSSSTTTSSLSSSLPKWPSCLPGYHPQLIAIDSRFQISPQPIQSPTTQIPPTIQKKCVGAQTNEVDNNVIHEVEEEEEEEEEEEGENTDSCDATNGSKCRQLKGPLADSPDEGYVGDSQESSDI</sequence>
<evidence type="ECO:0000256" key="5">
    <source>
        <dbReference type="ARBA" id="ARBA00023180"/>
    </source>
</evidence>
<evidence type="ECO:0000256" key="7">
    <source>
        <dbReference type="SAM" id="Phobius"/>
    </source>
</evidence>
<dbReference type="SMART" id="SM00082">
    <property type="entry name" value="LRRCT"/>
    <property type="match status" value="1"/>
</dbReference>
<dbReference type="InterPro" id="IPR003598">
    <property type="entry name" value="Ig_sub2"/>
</dbReference>
<name>A0A1J1HG78_9DIPT</name>
<dbReference type="SUPFAM" id="SSF48726">
    <property type="entry name" value="Immunoglobulin"/>
    <property type="match status" value="1"/>
</dbReference>
<dbReference type="AlphaFoldDB" id="A0A1J1HG78"/>
<gene>
    <name evidence="10" type="primary">putative Leucine-rich repeat</name>
    <name evidence="10" type="ORF">CLUMA_CG000231</name>
</gene>
<dbReference type="FunFam" id="3.80.10.10:FF:000082">
    <property type="entry name" value="Leucine-rich repeat-containing 24"/>
    <property type="match status" value="1"/>
</dbReference>
<dbReference type="InterPro" id="IPR003591">
    <property type="entry name" value="Leu-rich_rpt_typical-subtyp"/>
</dbReference>
<dbReference type="STRING" id="568069.A0A1J1HG78"/>
<organism evidence="10 11">
    <name type="scientific">Clunio marinus</name>
    <dbReference type="NCBI Taxonomy" id="568069"/>
    <lineage>
        <taxon>Eukaryota</taxon>
        <taxon>Metazoa</taxon>
        <taxon>Ecdysozoa</taxon>
        <taxon>Arthropoda</taxon>
        <taxon>Hexapoda</taxon>
        <taxon>Insecta</taxon>
        <taxon>Pterygota</taxon>
        <taxon>Neoptera</taxon>
        <taxon>Endopterygota</taxon>
        <taxon>Diptera</taxon>
        <taxon>Nematocera</taxon>
        <taxon>Chironomoidea</taxon>
        <taxon>Chironomidae</taxon>
        <taxon>Clunio</taxon>
    </lineage>
</organism>
<keyword evidence="5" id="KW-0325">Glycoprotein</keyword>
<proteinExistence type="predicted"/>
<keyword evidence="1" id="KW-0433">Leucine-rich repeat</keyword>
<evidence type="ECO:0000256" key="8">
    <source>
        <dbReference type="SAM" id="SignalP"/>
    </source>
</evidence>
<dbReference type="Pfam" id="PF07679">
    <property type="entry name" value="I-set"/>
    <property type="match status" value="1"/>
</dbReference>
<evidence type="ECO:0000256" key="3">
    <source>
        <dbReference type="ARBA" id="ARBA00022737"/>
    </source>
</evidence>
<keyword evidence="11" id="KW-1185">Reference proteome</keyword>
<dbReference type="InterPro" id="IPR013783">
    <property type="entry name" value="Ig-like_fold"/>
</dbReference>
<evidence type="ECO:0000256" key="2">
    <source>
        <dbReference type="ARBA" id="ARBA00022729"/>
    </source>
</evidence>
<dbReference type="SMART" id="SM00409">
    <property type="entry name" value="IG"/>
    <property type="match status" value="1"/>
</dbReference>
<feature type="region of interest" description="Disordered" evidence="6">
    <location>
        <begin position="790"/>
        <end position="842"/>
    </location>
</feature>